<dbReference type="Pfam" id="PF01425">
    <property type="entry name" value="Amidase"/>
    <property type="match status" value="1"/>
</dbReference>
<keyword evidence="3" id="KW-1185">Reference proteome</keyword>
<dbReference type="RefSeq" id="WP_250195210.1">
    <property type="nucleotide sequence ID" value="NZ_CP097635.1"/>
</dbReference>
<dbReference type="GO" id="GO:0016787">
    <property type="term" value="F:hydrolase activity"/>
    <property type="evidence" value="ECO:0007669"/>
    <property type="project" value="UniProtKB-KW"/>
</dbReference>
<dbReference type="PANTHER" id="PTHR11895">
    <property type="entry name" value="TRANSAMIDASE"/>
    <property type="match status" value="1"/>
</dbReference>
<dbReference type="Gene3D" id="3.90.1300.10">
    <property type="entry name" value="Amidase signature (AS) domain"/>
    <property type="match status" value="1"/>
</dbReference>
<name>A0ABY4S3Z7_AQUTE</name>
<feature type="domain" description="Amidase" evidence="1">
    <location>
        <begin position="64"/>
        <end position="500"/>
    </location>
</feature>
<dbReference type="InterPro" id="IPR000120">
    <property type="entry name" value="Amidase"/>
</dbReference>
<reference evidence="2" key="1">
    <citation type="submission" date="2022-05" db="EMBL/GenBank/DDBJ databases">
        <title>An RpoN-dependent PEP-CTERM gene is involved in floc formation of an Aquincola tertiaricarbonis strain.</title>
        <authorList>
            <person name="Qiu D."/>
            <person name="Xia M."/>
        </authorList>
    </citation>
    <scope>NUCLEOTIDE SEQUENCE</scope>
    <source>
        <strain evidence="2">RN12</strain>
    </source>
</reference>
<protein>
    <submittedName>
        <fullName evidence="2">Indoleacetamide hydrolase</fullName>
    </submittedName>
</protein>
<dbReference type="SUPFAM" id="SSF75304">
    <property type="entry name" value="Amidase signature (AS) enzymes"/>
    <property type="match status" value="1"/>
</dbReference>
<dbReference type="PROSITE" id="PS51257">
    <property type="entry name" value="PROKAR_LIPOPROTEIN"/>
    <property type="match status" value="1"/>
</dbReference>
<dbReference type="InterPro" id="IPR006311">
    <property type="entry name" value="TAT_signal"/>
</dbReference>
<dbReference type="Proteomes" id="UP001056201">
    <property type="component" value="Chromosome 1"/>
</dbReference>
<dbReference type="NCBIfam" id="NF005688">
    <property type="entry name" value="PRK07488.1"/>
    <property type="match status" value="1"/>
</dbReference>
<evidence type="ECO:0000313" key="3">
    <source>
        <dbReference type="Proteomes" id="UP001056201"/>
    </source>
</evidence>
<evidence type="ECO:0000259" key="1">
    <source>
        <dbReference type="Pfam" id="PF01425"/>
    </source>
</evidence>
<dbReference type="InterPro" id="IPR023631">
    <property type="entry name" value="Amidase_dom"/>
</dbReference>
<dbReference type="PROSITE" id="PS51318">
    <property type="entry name" value="TAT"/>
    <property type="match status" value="1"/>
</dbReference>
<gene>
    <name evidence="2" type="primary">iaaH</name>
    <name evidence="2" type="ORF">MW290_13720</name>
</gene>
<keyword evidence="2" id="KW-0378">Hydrolase</keyword>
<evidence type="ECO:0000313" key="2">
    <source>
        <dbReference type="EMBL" id="URI06945.1"/>
    </source>
</evidence>
<dbReference type="InterPro" id="IPR036928">
    <property type="entry name" value="AS_sf"/>
</dbReference>
<dbReference type="EMBL" id="CP097635">
    <property type="protein sequence ID" value="URI06945.1"/>
    <property type="molecule type" value="Genomic_DNA"/>
</dbReference>
<proteinExistence type="predicted"/>
<accession>A0ABY4S3Z7</accession>
<dbReference type="PANTHER" id="PTHR11895:SF151">
    <property type="entry name" value="GLUTAMYL-TRNA(GLN) AMIDOTRANSFERASE SUBUNIT A"/>
    <property type="match status" value="1"/>
</dbReference>
<organism evidence="2 3">
    <name type="scientific">Aquincola tertiaricarbonis</name>
    <dbReference type="NCBI Taxonomy" id="391953"/>
    <lineage>
        <taxon>Bacteria</taxon>
        <taxon>Pseudomonadati</taxon>
        <taxon>Pseudomonadota</taxon>
        <taxon>Betaproteobacteria</taxon>
        <taxon>Burkholderiales</taxon>
        <taxon>Sphaerotilaceae</taxon>
        <taxon>Aquincola</taxon>
    </lineage>
</organism>
<sequence>MPAAIDRRHFLKTTGALGACSATGAAGLLAACGGDGGYSASEQRQLSAAETVSAIAQGLLTAEELVTTLLTRARALASLNAFITLDEAGALAAARAVDAQRRSGAALPPLAGLPVVVKDNINVRGLPTTGGTPALRNLVAAADAPSVARLRQAGAIVLGKTNLHELAFGITSTNLSPFAGPVHNPYDSTRIPGGSSGGTAAAIAARIAVAGLGTDTGGSTRVPAALCGIAGLRPSVGNGGADRRYHDENAVVPISHTRDTVGPMGRSVADLALLDAAITGTAVPAAASLAGLRLGVPASFWAGLDNGLAAVAQAARARLQAAGVVLVDLDLPGLAELNNQVSFQIALHEPIADLPAWLAANGAANLTLADVAAGVASPDVKGAFSAILADAFGAAYPDAINVHRPRMQALYAACFADNRIEALLFPTTLLPATTIDAVNGSSTVSVNGGPPSDTFGTYIRNTDPGSNAGLPGLSLPAGLTAGGLPVGLELDGPVGSDRRLIAIGLAIEALLGPVPAPTL</sequence>